<dbReference type="InterPro" id="IPR036249">
    <property type="entry name" value="Thioredoxin-like_sf"/>
</dbReference>
<evidence type="ECO:0000313" key="3">
    <source>
        <dbReference type="RefSeq" id="XP_006812737.1"/>
    </source>
</evidence>
<feature type="domain" description="Spermatogenesis-associated protein 20-like TRX" evidence="1">
    <location>
        <begin position="42"/>
        <end position="202"/>
    </location>
</feature>
<organism evidence="2 3">
    <name type="scientific">Saccoglossus kowalevskii</name>
    <name type="common">Acorn worm</name>
    <dbReference type="NCBI Taxonomy" id="10224"/>
    <lineage>
        <taxon>Eukaryota</taxon>
        <taxon>Metazoa</taxon>
        <taxon>Hemichordata</taxon>
        <taxon>Enteropneusta</taxon>
        <taxon>Harrimaniidae</taxon>
        <taxon>Saccoglossus</taxon>
    </lineage>
</organism>
<dbReference type="CDD" id="cd02955">
    <property type="entry name" value="SSP411"/>
    <property type="match status" value="1"/>
</dbReference>
<evidence type="ECO:0000313" key="2">
    <source>
        <dbReference type="Proteomes" id="UP000694865"/>
    </source>
</evidence>
<dbReference type="InterPro" id="IPR024705">
    <property type="entry name" value="Ssp411"/>
</dbReference>
<dbReference type="GeneID" id="102808402"/>
<sequence>MSVALASLLRRAHRRLFTKLISSRNSSLSSMATGGPELPQRNRLAKEKSPYLLQHASNPVDWYPWAQEAFDKAKKENKLIFLSVGYSTCHWCHVMERESFQNPDIGSLMNQKFVCIKVDREERPDVDKVYMAFIQATQGSGGWPMSVWLTPDLKPVVGGTYFPPADKYGRPGFPTILCRIANMWKEKEEQMLSQGTMIIDALMQNTTVKKTTEQNIPGLECVHRCYNQMENGYDEQWGGFGQAPKFPQPVNFNYLFRMYALEMKTDRGKRALDMSLHTLRLMANGGMYDHIAQVHDMFSFL</sequence>
<evidence type="ECO:0000259" key="1">
    <source>
        <dbReference type="Pfam" id="PF03190"/>
    </source>
</evidence>
<dbReference type="SUPFAM" id="SSF52833">
    <property type="entry name" value="Thioredoxin-like"/>
    <property type="match status" value="1"/>
</dbReference>
<keyword evidence="2" id="KW-1185">Reference proteome</keyword>
<dbReference type="InterPro" id="IPR008928">
    <property type="entry name" value="6-hairpin_glycosidase_sf"/>
</dbReference>
<dbReference type="RefSeq" id="XP_006812737.1">
    <property type="nucleotide sequence ID" value="XM_006812674.1"/>
</dbReference>
<dbReference type="Gene3D" id="3.40.30.10">
    <property type="entry name" value="Glutaredoxin"/>
    <property type="match status" value="1"/>
</dbReference>
<dbReference type="Pfam" id="PF03190">
    <property type="entry name" value="Thioredox_DsbH"/>
    <property type="match status" value="1"/>
</dbReference>
<accession>A0ABM0LY96</accession>
<dbReference type="PANTHER" id="PTHR42899:SF1">
    <property type="entry name" value="SPERMATOGENESIS-ASSOCIATED PROTEIN 20"/>
    <property type="match status" value="1"/>
</dbReference>
<protein>
    <submittedName>
        <fullName evidence="3">Spermatogenesis-associated protein 20-like</fullName>
    </submittedName>
</protein>
<dbReference type="InterPro" id="IPR004879">
    <property type="entry name" value="Ssp411-like_TRX"/>
</dbReference>
<dbReference type="Proteomes" id="UP000694865">
    <property type="component" value="Unplaced"/>
</dbReference>
<reference evidence="3" key="1">
    <citation type="submission" date="2025-08" db="UniProtKB">
        <authorList>
            <consortium name="RefSeq"/>
        </authorList>
    </citation>
    <scope>IDENTIFICATION</scope>
    <source>
        <tissue evidence="3">Testes</tissue>
    </source>
</reference>
<name>A0ABM0LY96_SACKO</name>
<proteinExistence type="predicted"/>
<dbReference type="PANTHER" id="PTHR42899">
    <property type="entry name" value="SPERMATOGENESIS-ASSOCIATED PROTEIN 20"/>
    <property type="match status" value="1"/>
</dbReference>
<gene>
    <name evidence="3" type="primary">LOC102808402</name>
</gene>
<dbReference type="SUPFAM" id="SSF48208">
    <property type="entry name" value="Six-hairpin glycosidases"/>
    <property type="match status" value="1"/>
</dbReference>